<reference evidence="12 13" key="1">
    <citation type="journal article" date="2014" name="Nat. Commun.">
        <title>Multiple recent horizontal transfers of a large genomic region in cheese making fungi.</title>
        <authorList>
            <person name="Cheeseman K."/>
            <person name="Ropars J."/>
            <person name="Renault P."/>
            <person name="Dupont J."/>
            <person name="Gouzy J."/>
            <person name="Branca A."/>
            <person name="Abraham A.L."/>
            <person name="Ceppi M."/>
            <person name="Conseiller E."/>
            <person name="Debuchy R."/>
            <person name="Malagnac F."/>
            <person name="Goarin A."/>
            <person name="Silar P."/>
            <person name="Lacoste S."/>
            <person name="Sallet E."/>
            <person name="Bensimon A."/>
            <person name="Giraud T."/>
            <person name="Brygoo Y."/>
        </authorList>
    </citation>
    <scope>NUCLEOTIDE SEQUENCE [LARGE SCALE GENOMIC DNA]</scope>
    <source>
        <strain evidence="13">FM 013</strain>
    </source>
</reference>
<dbReference type="FunFam" id="3.40.50.300:FF:000997">
    <property type="entry name" value="Multidrug resistance-associated protein 1"/>
    <property type="match status" value="1"/>
</dbReference>
<evidence type="ECO:0000256" key="3">
    <source>
        <dbReference type="ARBA" id="ARBA00022692"/>
    </source>
</evidence>
<feature type="transmembrane region" description="Helical" evidence="9">
    <location>
        <begin position="136"/>
        <end position="157"/>
    </location>
</feature>
<feature type="transmembrane region" description="Helical" evidence="9">
    <location>
        <begin position="776"/>
        <end position="796"/>
    </location>
</feature>
<dbReference type="Gene3D" id="1.20.1560.10">
    <property type="entry name" value="ABC transporter type 1, transmembrane domain"/>
    <property type="match status" value="2"/>
</dbReference>
<evidence type="ECO:0000256" key="7">
    <source>
        <dbReference type="ARBA" id="ARBA00022989"/>
    </source>
</evidence>
<feature type="transmembrane region" description="Helical" evidence="9">
    <location>
        <begin position="95"/>
        <end position="116"/>
    </location>
</feature>
<keyword evidence="4" id="KW-0677">Repeat</keyword>
<dbReference type="CDD" id="cd03244">
    <property type="entry name" value="ABCC_MRP_domain2"/>
    <property type="match status" value="1"/>
</dbReference>
<keyword evidence="7 9" id="KW-1133">Transmembrane helix</keyword>
<feature type="transmembrane region" description="Helical" evidence="9">
    <location>
        <begin position="963"/>
        <end position="983"/>
    </location>
</feature>
<sequence>MMFRRSISEEGLNHAKITHEDRVGLLSRLTFQWIFPLLSIGYIRPLTRDDTRNQNPTRAVAVHQDVVLESFQRGLSHQRSFPLLRALHATFRFEFWLAGIAMLFANLLQVMAPLLLRYFLVSLSDDSASHSSSLVFVGLLFTTQMGMSFALVHYHYLGQVVGSQVKATLTAIIFEKSLKLSNNESNNWTDGKISNLITVDSQRIESALLYANMIWSEPVAVVVALAILFYNLTWSALSGLLLLGLGAKGLEFSMGWLMSRRVAINAAVDHRILSLLEGLRNMKFVKFHAWEPYFLRQISEVREAEVQQQHKLLSLQSTIMSLSTSLPSYAAMLSFIMFMTVNGRLTAAEAFSSLALFNCLRKPLNILPMVLNQLIDAWVSIQRIESFLKAEDQQKTIQWNFDAINIVEVTNGYFSWNYAANGGISSPTVDEETSLLDMHDESSIPGSKTSSLALSKVDLQVKPGELIAVAGPVGAGKSALLLALAGQMSQTRGHVVLGATRSFCSQVPWIESGTVQENILFGKPLLQPWYDEVVEACALNPDLKTWEHGDATYIGEQGITLSGGQKQRISLARTIYANTDLLLLDDPLSAVDADVGQHIFKKAILGLLRGKTCILVTHQRHIITQCDRILWLEKGHIKASESLSNSSSRDELLSHLIPTQENYQPKNSKNAEHDGLTNEDYGVVHSHQDHSKKVWWLKWPAIKTNGLLTDTMIDSETQKSGSVHGSVYKTYLSASGSIFHWPILFSLLIISQIAGIFTSVWLSWWVDDTLGWNNRAYIVGYVLFGVVQSVLAWAYLSRASLTGLRASNNLFKAALQRVLYAPMSFHTANPVGRLMNLFSSDVSQLDNGVSGSVQAFFMLIGIAFSTFLLISVQFPLFVLSLPVISLIVYYTSSYYRASRQELKRFETVSRSTVAGNTVESIAGRQTIRSFGVQHVFQNRLSVAIDEASNFSYLMSASQQWLNLRLDTLGNVLILFVGALIVMSDNSIPASMSGLLMTYAIAVVQIIPGIVSQTAEIENSFITVERMIYYGSEIPTEISESATVPPSTWPETGTITMKEVSLRYHSDHPQALQDVSLTINDGEKVGIIGRTGAGKSSIVSVLFRLFPLEHGSVVIDNMNIANLNPHSLRSKLAIIPQDPTLFQGTVRTNLDPSGEYPDDVLCDALRKTNLYPQVHLDREVLPDGKNFSLGERQLLALARVLVRDPRILVCDEATSAVDQDTDRAVQQTLLEEFQDRTVICIAHRLQTIIRYDRICMIDQGRVIDFQSPLALFDKNVEFRQMCELNHITRMDII</sequence>
<dbReference type="InterPro" id="IPR017871">
    <property type="entry name" value="ABC_transporter-like_CS"/>
</dbReference>
<keyword evidence="13" id="KW-1185">Reference proteome</keyword>
<evidence type="ECO:0000256" key="8">
    <source>
        <dbReference type="ARBA" id="ARBA00023136"/>
    </source>
</evidence>
<evidence type="ECO:0000256" key="5">
    <source>
        <dbReference type="ARBA" id="ARBA00022741"/>
    </source>
</evidence>
<dbReference type="SUPFAM" id="SSF52540">
    <property type="entry name" value="P-loop containing nucleoside triphosphate hydrolases"/>
    <property type="match status" value="2"/>
</dbReference>
<dbReference type="PROSITE" id="PS50929">
    <property type="entry name" value="ABC_TM1F"/>
    <property type="match status" value="2"/>
</dbReference>
<dbReference type="SMART" id="SM00382">
    <property type="entry name" value="AAA"/>
    <property type="match status" value="2"/>
</dbReference>
<dbReference type="GO" id="GO:0005524">
    <property type="term" value="F:ATP binding"/>
    <property type="evidence" value="ECO:0007669"/>
    <property type="project" value="UniProtKB-KW"/>
</dbReference>
<dbReference type="PANTHER" id="PTHR24223">
    <property type="entry name" value="ATP-BINDING CASSETTE SUB-FAMILY C"/>
    <property type="match status" value="1"/>
</dbReference>
<keyword evidence="3 9" id="KW-0812">Transmembrane</keyword>
<dbReference type="Gene3D" id="3.40.50.300">
    <property type="entry name" value="P-loop containing nucleotide triphosphate hydrolases"/>
    <property type="match status" value="2"/>
</dbReference>
<gene>
    <name evidence="12" type="ORF">PCAMFM013_S017g000011</name>
</gene>
<feature type="transmembrane region" description="Helical" evidence="9">
    <location>
        <begin position="738"/>
        <end position="764"/>
    </location>
</feature>
<dbReference type="GO" id="GO:0016020">
    <property type="term" value="C:membrane"/>
    <property type="evidence" value="ECO:0007669"/>
    <property type="project" value="UniProtKB-SubCell"/>
</dbReference>
<dbReference type="CDD" id="cd18606">
    <property type="entry name" value="ABC_6TM_YOR1_D2_like"/>
    <property type="match status" value="1"/>
</dbReference>
<feature type="domain" description="ABC transmembrane type-1" evidence="11">
    <location>
        <begin position="743"/>
        <end position="1018"/>
    </location>
</feature>
<organism evidence="12 13">
    <name type="scientific">Penicillium camemberti (strain FM 013)</name>
    <dbReference type="NCBI Taxonomy" id="1429867"/>
    <lineage>
        <taxon>Eukaryota</taxon>
        <taxon>Fungi</taxon>
        <taxon>Dikarya</taxon>
        <taxon>Ascomycota</taxon>
        <taxon>Pezizomycotina</taxon>
        <taxon>Eurotiomycetes</taxon>
        <taxon>Eurotiomycetidae</taxon>
        <taxon>Eurotiales</taxon>
        <taxon>Aspergillaceae</taxon>
        <taxon>Penicillium</taxon>
    </lineage>
</organism>
<protein>
    <submittedName>
        <fullName evidence="12">Cyclic peptide transporter</fullName>
    </submittedName>
</protein>
<proteinExistence type="predicted"/>
<feature type="transmembrane region" description="Helical" evidence="9">
    <location>
        <begin position="207"/>
        <end position="230"/>
    </location>
</feature>
<dbReference type="FunFam" id="1.20.1560.10:FF:000013">
    <property type="entry name" value="ABC transporter C family member 2"/>
    <property type="match status" value="1"/>
</dbReference>
<feature type="transmembrane region" description="Helical" evidence="9">
    <location>
        <begin position="236"/>
        <end position="257"/>
    </location>
</feature>
<dbReference type="PROSITE" id="PS00211">
    <property type="entry name" value="ABC_TRANSPORTER_1"/>
    <property type="match status" value="2"/>
</dbReference>
<evidence type="ECO:0000313" key="12">
    <source>
        <dbReference type="EMBL" id="CRL26028.1"/>
    </source>
</evidence>
<dbReference type="EMBL" id="HG793150">
    <property type="protein sequence ID" value="CRL26028.1"/>
    <property type="molecule type" value="Genomic_DNA"/>
</dbReference>
<evidence type="ECO:0000256" key="6">
    <source>
        <dbReference type="ARBA" id="ARBA00022840"/>
    </source>
</evidence>
<dbReference type="InterPro" id="IPR036640">
    <property type="entry name" value="ABC1_TM_sf"/>
</dbReference>
<comment type="subcellular location">
    <subcellularLocation>
        <location evidence="1">Membrane</location>
        <topology evidence="1">Multi-pass membrane protein</topology>
    </subcellularLocation>
</comment>
<dbReference type="STRING" id="1429867.A0A0G4PIL8"/>
<dbReference type="PANTHER" id="PTHR24223:SF464">
    <property type="entry name" value="ABC-TYPE TRANSPORTER CICA"/>
    <property type="match status" value="1"/>
</dbReference>
<dbReference type="InterPro" id="IPR003439">
    <property type="entry name" value="ABC_transporter-like_ATP-bd"/>
</dbReference>
<keyword evidence="2" id="KW-0813">Transport</keyword>
<accession>A0A0G4PIL8</accession>
<dbReference type="Proteomes" id="UP000053732">
    <property type="component" value="Unassembled WGS sequence"/>
</dbReference>
<feature type="domain" description="ABC transporter" evidence="10">
    <location>
        <begin position="1056"/>
        <end position="1283"/>
    </location>
</feature>
<dbReference type="SUPFAM" id="SSF90123">
    <property type="entry name" value="ABC transporter transmembrane region"/>
    <property type="match status" value="2"/>
</dbReference>
<dbReference type="CDD" id="cd03250">
    <property type="entry name" value="ABCC_MRP_domain1"/>
    <property type="match status" value="1"/>
</dbReference>
<dbReference type="InterPro" id="IPR011527">
    <property type="entry name" value="ABC1_TM_dom"/>
</dbReference>
<dbReference type="InterPro" id="IPR003593">
    <property type="entry name" value="AAA+_ATPase"/>
</dbReference>
<evidence type="ECO:0000256" key="2">
    <source>
        <dbReference type="ARBA" id="ARBA00022448"/>
    </source>
</evidence>
<dbReference type="InterPro" id="IPR050173">
    <property type="entry name" value="ABC_transporter_C-like"/>
</dbReference>
<dbReference type="GO" id="GO:0016887">
    <property type="term" value="F:ATP hydrolysis activity"/>
    <property type="evidence" value="ECO:0007669"/>
    <property type="project" value="InterPro"/>
</dbReference>
<dbReference type="GO" id="GO:0140359">
    <property type="term" value="F:ABC-type transporter activity"/>
    <property type="evidence" value="ECO:0007669"/>
    <property type="project" value="InterPro"/>
</dbReference>
<dbReference type="FunFam" id="3.40.50.300:FF:000838">
    <property type="entry name" value="ABC multidrug transporter (Eurofung)"/>
    <property type="match status" value="1"/>
</dbReference>
<feature type="domain" description="ABC transporter" evidence="10">
    <location>
        <begin position="436"/>
        <end position="659"/>
    </location>
</feature>
<dbReference type="CDD" id="cd18597">
    <property type="entry name" value="ABC_6TM_YOR1_D1_like"/>
    <property type="match status" value="1"/>
</dbReference>
<keyword evidence="5" id="KW-0547">Nucleotide-binding</keyword>
<evidence type="ECO:0000259" key="11">
    <source>
        <dbReference type="PROSITE" id="PS50929"/>
    </source>
</evidence>
<feature type="domain" description="ABC transmembrane type-1" evidence="11">
    <location>
        <begin position="96"/>
        <end position="376"/>
    </location>
</feature>
<dbReference type="Pfam" id="PF00664">
    <property type="entry name" value="ABC_membrane"/>
    <property type="match status" value="2"/>
</dbReference>
<dbReference type="GO" id="GO:0005737">
    <property type="term" value="C:cytoplasm"/>
    <property type="evidence" value="ECO:0007669"/>
    <property type="project" value="UniProtKB-ARBA"/>
</dbReference>
<evidence type="ECO:0000313" key="13">
    <source>
        <dbReference type="Proteomes" id="UP000053732"/>
    </source>
</evidence>
<evidence type="ECO:0000256" key="9">
    <source>
        <dbReference type="SAM" id="Phobius"/>
    </source>
</evidence>
<evidence type="ECO:0000256" key="4">
    <source>
        <dbReference type="ARBA" id="ARBA00022737"/>
    </source>
</evidence>
<name>A0A0G4PIL8_PENC3</name>
<evidence type="ECO:0000256" key="1">
    <source>
        <dbReference type="ARBA" id="ARBA00004141"/>
    </source>
</evidence>
<dbReference type="PROSITE" id="PS50893">
    <property type="entry name" value="ABC_TRANSPORTER_2"/>
    <property type="match status" value="2"/>
</dbReference>
<evidence type="ECO:0000259" key="10">
    <source>
        <dbReference type="PROSITE" id="PS50893"/>
    </source>
</evidence>
<feature type="transmembrane region" description="Helical" evidence="9">
    <location>
        <begin position="853"/>
        <end position="870"/>
    </location>
</feature>
<keyword evidence="6" id="KW-0067">ATP-binding</keyword>
<dbReference type="Pfam" id="PF00005">
    <property type="entry name" value="ABC_tran"/>
    <property type="match status" value="2"/>
</dbReference>
<dbReference type="InterPro" id="IPR027417">
    <property type="entry name" value="P-loop_NTPase"/>
</dbReference>
<keyword evidence="8 9" id="KW-0472">Membrane</keyword>